<evidence type="ECO:0000313" key="3">
    <source>
        <dbReference type="Proteomes" id="UP000184749"/>
    </source>
</evidence>
<dbReference type="OrthoDB" id="7595207at2"/>
<dbReference type="SUPFAM" id="SSF50249">
    <property type="entry name" value="Nucleic acid-binding proteins"/>
    <property type="match status" value="1"/>
</dbReference>
<dbReference type="EMBL" id="CP017102">
    <property type="protein sequence ID" value="APO69808.1"/>
    <property type="molecule type" value="Genomic_DNA"/>
</dbReference>
<evidence type="ECO:0000313" key="2">
    <source>
        <dbReference type="EMBL" id="APO69808.1"/>
    </source>
</evidence>
<organism evidence="2 3">
    <name type="scientific">Rhizobium gallicum</name>
    <dbReference type="NCBI Taxonomy" id="56730"/>
    <lineage>
        <taxon>Bacteria</taxon>
        <taxon>Pseudomonadati</taxon>
        <taxon>Pseudomonadota</taxon>
        <taxon>Alphaproteobacteria</taxon>
        <taxon>Hyphomicrobiales</taxon>
        <taxon>Rhizobiaceae</taxon>
        <taxon>Rhizobium/Agrobacterium group</taxon>
        <taxon>Rhizobium</taxon>
    </lineage>
</organism>
<proteinExistence type="predicted"/>
<reference evidence="2 3" key="1">
    <citation type="submission" date="2016-09" db="EMBL/GenBank/DDBJ databases">
        <title>The complete genome sequences of Rhizobium gallicum, symbiovars gallicum and phaseoli, symbionts associated to common bean (Phaseolus vulgaris).</title>
        <authorList>
            <person name="Bustos P."/>
            <person name="Santamaria R.I."/>
            <person name="Perez-Carrascal O.M."/>
            <person name="Juarez S."/>
            <person name="Lozano L."/>
            <person name="Martinez-Flores I."/>
            <person name="Martinez-Romero E."/>
            <person name="Cevallos M."/>
            <person name="Romero D."/>
            <person name="Davila G."/>
            <person name="Gonzalez V."/>
        </authorList>
    </citation>
    <scope>NUCLEOTIDE SEQUENCE [LARGE SCALE GENOMIC DNA]</scope>
    <source>
        <strain evidence="2 3">IE4872</strain>
        <plasmid evidence="3">prgalie4872a</plasmid>
    </source>
</reference>
<dbReference type="InterPro" id="IPR002878">
    <property type="entry name" value="ChsH2_C"/>
</dbReference>
<dbReference type="PANTHER" id="PTHR34075:SF5">
    <property type="entry name" value="BLR3430 PROTEIN"/>
    <property type="match status" value="1"/>
</dbReference>
<protein>
    <recommendedName>
        <fullName evidence="1">ChsH2 C-terminal OB-fold domain-containing protein</fullName>
    </recommendedName>
</protein>
<geneLocation type="plasmid" evidence="3">
    <name>prgalie4872a</name>
</geneLocation>
<dbReference type="Pfam" id="PF01796">
    <property type="entry name" value="OB_ChsH2_C"/>
    <property type="match status" value="1"/>
</dbReference>
<sequence>MERPIPVPCAHDKDFWDAVSEDRLVVQQTAAGRWQTYPRAHALDDPMKADTPPAFASVSGRGRIESVSVVHRSFYPAIAAPYAFAVVRLDEGACMTAHIVEADPSTVRIGDPVVVTFVEIAPGKKLPCFKPLVEGART</sequence>
<gene>
    <name evidence="2" type="ORF">IE4872_PA00061</name>
</gene>
<dbReference type="InterPro" id="IPR052513">
    <property type="entry name" value="Thioester_dehydratase-like"/>
</dbReference>
<evidence type="ECO:0000259" key="1">
    <source>
        <dbReference type="Pfam" id="PF01796"/>
    </source>
</evidence>
<keyword evidence="2" id="KW-0614">Plasmid</keyword>
<dbReference type="PANTHER" id="PTHR34075">
    <property type="entry name" value="BLR3430 PROTEIN"/>
    <property type="match status" value="1"/>
</dbReference>
<dbReference type="RefSeq" id="WP_074070526.1">
    <property type="nucleotide sequence ID" value="NZ_CP017102.1"/>
</dbReference>
<dbReference type="InterPro" id="IPR012340">
    <property type="entry name" value="NA-bd_OB-fold"/>
</dbReference>
<dbReference type="Proteomes" id="UP000184749">
    <property type="component" value="Plasmid pRgalIE4872a"/>
</dbReference>
<name>A0A1L5NPJ6_9HYPH</name>
<dbReference type="AlphaFoldDB" id="A0A1L5NPJ6"/>
<accession>A0A1L5NPJ6</accession>
<feature type="domain" description="ChsH2 C-terminal OB-fold" evidence="1">
    <location>
        <begin position="58"/>
        <end position="117"/>
    </location>
</feature>